<accession>A0ABV5CXL8</accession>
<gene>
    <name evidence="3" type="ORF">AAFH96_20685</name>
</gene>
<protein>
    <submittedName>
        <fullName evidence="3">Uncharacterized protein</fullName>
    </submittedName>
</protein>
<feature type="transmembrane region" description="Helical" evidence="2">
    <location>
        <begin position="204"/>
        <end position="223"/>
    </location>
</feature>
<feature type="region of interest" description="Disordered" evidence="1">
    <location>
        <begin position="361"/>
        <end position="401"/>
    </location>
</feature>
<evidence type="ECO:0000313" key="4">
    <source>
        <dbReference type="Proteomes" id="UP001582793"/>
    </source>
</evidence>
<comment type="caution">
    <text evidence="3">The sequence shown here is derived from an EMBL/GenBank/DDBJ whole genome shotgun (WGS) entry which is preliminary data.</text>
</comment>
<evidence type="ECO:0000313" key="3">
    <source>
        <dbReference type="EMBL" id="MFB6395508.1"/>
    </source>
</evidence>
<feature type="transmembrane region" description="Helical" evidence="2">
    <location>
        <begin position="264"/>
        <end position="287"/>
    </location>
</feature>
<feature type="region of interest" description="Disordered" evidence="1">
    <location>
        <begin position="118"/>
        <end position="143"/>
    </location>
</feature>
<proteinExistence type="predicted"/>
<feature type="transmembrane region" description="Helical" evidence="2">
    <location>
        <begin position="230"/>
        <end position="252"/>
    </location>
</feature>
<feature type="compositionally biased region" description="Low complexity" evidence="1">
    <location>
        <begin position="385"/>
        <end position="401"/>
    </location>
</feature>
<dbReference type="RefSeq" id="WP_375735280.1">
    <property type="nucleotide sequence ID" value="NZ_JBCGDC010000061.1"/>
</dbReference>
<dbReference type="EMBL" id="JBCGDC010000061">
    <property type="protein sequence ID" value="MFB6395508.1"/>
    <property type="molecule type" value="Genomic_DNA"/>
</dbReference>
<dbReference type="Proteomes" id="UP001582793">
    <property type="component" value="Unassembled WGS sequence"/>
</dbReference>
<feature type="transmembrane region" description="Helical" evidence="2">
    <location>
        <begin position="333"/>
        <end position="356"/>
    </location>
</feature>
<keyword evidence="2" id="KW-0472">Membrane</keyword>
<reference evidence="3 4" key="1">
    <citation type="submission" date="2024-04" db="EMBL/GenBank/DDBJ databases">
        <title>Polymorphospora sp. isolated from Baiyangdian Lake in Xiong'an New Area.</title>
        <authorList>
            <person name="Zhang X."/>
            <person name="Liu J."/>
        </authorList>
    </citation>
    <scope>NUCLEOTIDE SEQUENCE [LARGE SCALE GENOMIC DNA]</scope>
    <source>
        <strain evidence="3 4">2-325</strain>
    </source>
</reference>
<name>A0ABV5CXL8_9ACTN</name>
<evidence type="ECO:0000256" key="2">
    <source>
        <dbReference type="SAM" id="Phobius"/>
    </source>
</evidence>
<sequence>MTRPAAGTVPAAGHRPRAAALLIAAVTGLLAALALAGPARAHGADTPDGTDHRVRITGVTPAVPGLTVRTIEAGARLELTNHTGRVVEIPGYADEPYLEIRPDGTYENLNSPTTYRTRTLAGDTPVPAGVDPTAPPRWQRTGTDPVARWHDQRTTWLAADPPPGVRADPTREQRVRDWTVPVRLAGTTVTVTGTLDWVPPPDPWAWWAWILLGTVTIGALGILPGRHAPAATGILGALCVVGGGCAVAFAVARELDAGTTGAGAILIGLLARHGLPLAVGLFAVTVGGRVLLRRSATDFALVLAGLFLAIFHGAVNAGVLARAVAPAPWPATWARLVIAVAVAVGAGVAAAGLLRMHSAARRAPRRATEPDDAGSPSTGGPPGGDTPAPDIPADAGYANAS</sequence>
<organism evidence="3 4">
    <name type="scientific">Polymorphospora lycopeni</name>
    <dbReference type="NCBI Taxonomy" id="3140240"/>
    <lineage>
        <taxon>Bacteria</taxon>
        <taxon>Bacillati</taxon>
        <taxon>Actinomycetota</taxon>
        <taxon>Actinomycetes</taxon>
        <taxon>Micromonosporales</taxon>
        <taxon>Micromonosporaceae</taxon>
        <taxon>Polymorphospora</taxon>
    </lineage>
</organism>
<keyword evidence="2" id="KW-1133">Transmembrane helix</keyword>
<keyword evidence="4" id="KW-1185">Reference proteome</keyword>
<feature type="transmembrane region" description="Helical" evidence="2">
    <location>
        <begin position="299"/>
        <end position="321"/>
    </location>
</feature>
<evidence type="ECO:0000256" key="1">
    <source>
        <dbReference type="SAM" id="MobiDB-lite"/>
    </source>
</evidence>
<keyword evidence="2" id="KW-0812">Transmembrane</keyword>